<organism evidence="2 3">
    <name type="scientific">Moniliophthora roreri</name>
    <name type="common">Frosty pod rot fungus</name>
    <name type="synonym">Monilia roreri</name>
    <dbReference type="NCBI Taxonomy" id="221103"/>
    <lineage>
        <taxon>Eukaryota</taxon>
        <taxon>Fungi</taxon>
        <taxon>Dikarya</taxon>
        <taxon>Basidiomycota</taxon>
        <taxon>Agaricomycotina</taxon>
        <taxon>Agaricomycetes</taxon>
        <taxon>Agaricomycetidae</taxon>
        <taxon>Agaricales</taxon>
        <taxon>Marasmiineae</taxon>
        <taxon>Marasmiaceae</taxon>
        <taxon>Moniliophthora</taxon>
    </lineage>
</organism>
<protein>
    <submittedName>
        <fullName evidence="2">Uncharacterized protein</fullName>
    </submittedName>
</protein>
<dbReference type="SUPFAM" id="SSF53067">
    <property type="entry name" value="Actin-like ATPase domain"/>
    <property type="match status" value="1"/>
</dbReference>
<dbReference type="EMBL" id="LATX01002342">
    <property type="protein sequence ID" value="KTB31259.1"/>
    <property type="molecule type" value="Genomic_DNA"/>
</dbReference>
<sequence length="140" mass="15840">MLDFEEEMNKAAQSPAIEKNYKLLVDQVIAIGNERFRASSSLVRLEAAGIHGTLRRQNRLGYPSRPLRQSGGSTTYPGLADYMHEELANLAPRSIKECANRGSSREGIFGQDRRVHPSFLVAFPEPWILKREYDEFGSQE</sequence>
<proteinExistence type="predicted"/>
<dbReference type="PANTHER" id="PTHR11937">
    <property type="entry name" value="ACTIN"/>
    <property type="match status" value="1"/>
</dbReference>
<dbReference type="InterPro" id="IPR043129">
    <property type="entry name" value="ATPase_NBD"/>
</dbReference>
<evidence type="ECO:0000313" key="2">
    <source>
        <dbReference type="EMBL" id="KTB31259.1"/>
    </source>
</evidence>
<feature type="region of interest" description="Disordered" evidence="1">
    <location>
        <begin position="59"/>
        <end position="78"/>
    </location>
</feature>
<reference evidence="2 3" key="1">
    <citation type="submission" date="2015-12" db="EMBL/GenBank/DDBJ databases">
        <title>Draft genome sequence of Moniliophthora roreri, the causal agent of frosty pod rot of cacao.</title>
        <authorList>
            <person name="Aime M.C."/>
            <person name="Diaz-Valderrama J.R."/>
            <person name="Kijpornyongpan T."/>
            <person name="Phillips-Mora W."/>
        </authorList>
    </citation>
    <scope>NUCLEOTIDE SEQUENCE [LARGE SCALE GENOMIC DNA]</scope>
    <source>
        <strain evidence="2 3">MCA 2952</strain>
    </source>
</reference>
<dbReference type="AlphaFoldDB" id="A0A0W0F4K4"/>
<comment type="caution">
    <text evidence="2">The sequence shown here is derived from an EMBL/GenBank/DDBJ whole genome shotgun (WGS) entry which is preliminary data.</text>
</comment>
<accession>A0A0W0F4K4</accession>
<evidence type="ECO:0000313" key="3">
    <source>
        <dbReference type="Proteomes" id="UP000054988"/>
    </source>
</evidence>
<dbReference type="Proteomes" id="UP000054988">
    <property type="component" value="Unassembled WGS sequence"/>
</dbReference>
<dbReference type="Gene3D" id="3.90.640.10">
    <property type="entry name" value="Actin, Chain A, domain 4"/>
    <property type="match status" value="1"/>
</dbReference>
<name>A0A0W0F4K4_MONRR</name>
<evidence type="ECO:0000256" key="1">
    <source>
        <dbReference type="SAM" id="MobiDB-lite"/>
    </source>
</evidence>
<gene>
    <name evidence="2" type="ORF">WG66_16153</name>
</gene>
<dbReference type="InterPro" id="IPR004000">
    <property type="entry name" value="Actin"/>
</dbReference>